<organism evidence="5 6">
    <name type="scientific">Eleusine coracana subsp. coracana</name>
    <dbReference type="NCBI Taxonomy" id="191504"/>
    <lineage>
        <taxon>Eukaryota</taxon>
        <taxon>Viridiplantae</taxon>
        <taxon>Streptophyta</taxon>
        <taxon>Embryophyta</taxon>
        <taxon>Tracheophyta</taxon>
        <taxon>Spermatophyta</taxon>
        <taxon>Magnoliopsida</taxon>
        <taxon>Liliopsida</taxon>
        <taxon>Poales</taxon>
        <taxon>Poaceae</taxon>
        <taxon>PACMAD clade</taxon>
        <taxon>Chloridoideae</taxon>
        <taxon>Cynodonteae</taxon>
        <taxon>Eleusininae</taxon>
        <taxon>Eleusine</taxon>
    </lineage>
</organism>
<dbReference type="EMBL" id="BQKI01000078">
    <property type="protein sequence ID" value="GJN25180.1"/>
    <property type="molecule type" value="Genomic_DNA"/>
</dbReference>
<accession>A0AAV5ESG7</accession>
<dbReference type="EC" id="2.8.2.-" evidence="3"/>
<evidence type="ECO:0000256" key="3">
    <source>
        <dbReference type="RuleBase" id="RU361155"/>
    </source>
</evidence>
<reference evidence="5" key="1">
    <citation type="journal article" date="2018" name="DNA Res.">
        <title>Multiple hybrid de novo genome assembly of finger millet, an orphan allotetraploid crop.</title>
        <authorList>
            <person name="Hatakeyama M."/>
            <person name="Aluri S."/>
            <person name="Balachadran M.T."/>
            <person name="Sivarajan S.R."/>
            <person name="Patrignani A."/>
            <person name="Gruter S."/>
            <person name="Poveda L."/>
            <person name="Shimizu-Inatsugi R."/>
            <person name="Baeten J."/>
            <person name="Francoijs K.J."/>
            <person name="Nataraja K.N."/>
            <person name="Reddy Y.A.N."/>
            <person name="Phadnis S."/>
            <person name="Ravikumar R.L."/>
            <person name="Schlapbach R."/>
            <person name="Sreeman S.M."/>
            <person name="Shimizu K.K."/>
        </authorList>
    </citation>
    <scope>NUCLEOTIDE SEQUENCE</scope>
</reference>
<comment type="similarity">
    <text evidence="1 3">Belongs to the sulfotransferase 1 family.</text>
</comment>
<dbReference type="PANTHER" id="PTHR11783">
    <property type="entry name" value="SULFOTRANSFERASE SULT"/>
    <property type="match status" value="1"/>
</dbReference>
<dbReference type="AlphaFoldDB" id="A0AAV5ESG7"/>
<proteinExistence type="inferred from homology"/>
<keyword evidence="6" id="KW-1185">Reference proteome</keyword>
<feature type="domain" description="Sulfotransferase" evidence="4">
    <location>
        <begin position="11"/>
        <end position="222"/>
    </location>
</feature>
<evidence type="ECO:0000256" key="1">
    <source>
        <dbReference type="ARBA" id="ARBA00005771"/>
    </source>
</evidence>
<dbReference type="SUPFAM" id="SSF52540">
    <property type="entry name" value="P-loop containing nucleoside triphosphate hydrolases"/>
    <property type="match status" value="1"/>
</dbReference>
<evidence type="ECO:0000259" key="4">
    <source>
        <dbReference type="Pfam" id="PF00685"/>
    </source>
</evidence>
<dbReference type="InterPro" id="IPR027417">
    <property type="entry name" value="P-loop_NTPase"/>
</dbReference>
<dbReference type="Pfam" id="PF00685">
    <property type="entry name" value="Sulfotransfer_1"/>
    <property type="match status" value="1"/>
</dbReference>
<reference evidence="5" key="2">
    <citation type="submission" date="2021-12" db="EMBL/GenBank/DDBJ databases">
        <title>Resequencing data analysis of finger millet.</title>
        <authorList>
            <person name="Hatakeyama M."/>
            <person name="Aluri S."/>
            <person name="Balachadran M.T."/>
            <person name="Sivarajan S.R."/>
            <person name="Poveda L."/>
            <person name="Shimizu-Inatsugi R."/>
            <person name="Schlapbach R."/>
            <person name="Sreeman S.M."/>
            <person name="Shimizu K.K."/>
        </authorList>
    </citation>
    <scope>NUCLEOTIDE SEQUENCE</scope>
</reference>
<sequence length="235" mass="26083">MYRDRHPPSPHECVKFLELSFALAPSKEDVDVFASLPSSRVLATHLPHHLLPERIGRVVYVCRDPKDALVSGWLFTRSAPPHTLEEAFELFCDGRCVCGPQWRHVLGYWEASRRWPDKVLFLRYEEMLLDPAGNVRRLAEFMGRPFSVDEEAAGTVDAVVELCSIDSLKKSTASASGAMTELGVRHGSFFRKGAAEGWRDHLTPEMAERLDAVVAQALQGSGLTFGAVVCKDSAS</sequence>
<protein>
    <recommendedName>
        <fullName evidence="3">Sulfotransferase</fullName>
        <ecNumber evidence="3">2.8.2.-</ecNumber>
    </recommendedName>
</protein>
<dbReference type="Proteomes" id="UP001054889">
    <property type="component" value="Unassembled WGS sequence"/>
</dbReference>
<evidence type="ECO:0000313" key="5">
    <source>
        <dbReference type="EMBL" id="GJN25180.1"/>
    </source>
</evidence>
<evidence type="ECO:0000256" key="2">
    <source>
        <dbReference type="ARBA" id="ARBA00022679"/>
    </source>
</evidence>
<name>A0AAV5ESG7_ELECO</name>
<dbReference type="InterPro" id="IPR000863">
    <property type="entry name" value="Sulfotransferase_dom"/>
</dbReference>
<evidence type="ECO:0000313" key="6">
    <source>
        <dbReference type="Proteomes" id="UP001054889"/>
    </source>
</evidence>
<keyword evidence="2 3" id="KW-0808">Transferase</keyword>
<dbReference type="GO" id="GO:0008146">
    <property type="term" value="F:sulfotransferase activity"/>
    <property type="evidence" value="ECO:0007669"/>
    <property type="project" value="InterPro"/>
</dbReference>
<gene>
    <name evidence="5" type="primary">gb12974</name>
    <name evidence="5" type="ORF">PR202_gb12974</name>
</gene>
<comment type="caution">
    <text evidence="5">The sequence shown here is derived from an EMBL/GenBank/DDBJ whole genome shotgun (WGS) entry which is preliminary data.</text>
</comment>
<dbReference type="Gene3D" id="3.40.50.300">
    <property type="entry name" value="P-loop containing nucleotide triphosphate hydrolases"/>
    <property type="match status" value="1"/>
</dbReference>